<reference evidence="3 4" key="1">
    <citation type="submission" date="2019-11" db="EMBL/GenBank/DDBJ databases">
        <title>Pedobacter sp. HMF7647 Genome sequencing and assembly.</title>
        <authorList>
            <person name="Kang H."/>
            <person name="Kim H."/>
            <person name="Joh K."/>
        </authorList>
    </citation>
    <scope>NUCLEOTIDE SEQUENCE [LARGE SCALE GENOMIC DNA]</scope>
    <source>
        <strain evidence="3 4">HMF7647</strain>
    </source>
</reference>
<feature type="domain" description="PepSY" evidence="2">
    <location>
        <begin position="61"/>
        <end position="116"/>
    </location>
</feature>
<name>A0A7K1Y5G1_9SPHI</name>
<sequence>MKKKRNLKYWIGRIHLWLGLTSGLVVFIVSLTGCLFCFHDEIEDITKPHRHVEARNQPYLPPSVLKENAQKAVPDGKISFLSYVGKDRPALAYTTNSTSTYYVYLDPYTGKHLKTEDLKTDFFIIVEYIHLYLLLPAEIGRQIVGISTIVFVVMLISGIILWWPKRKSDHKRSFKIKWNSKWRRVNYDLHNVLGFYAASIALVLALTGLAIDYEWMRKTFTYTANLGAQYPDEDKHPVIDTINHKPINRPVIDVAMAQTFKLSPASEMYFVTFPEKTSESFETGAYAKSLVYHQQNNYHFDPVSAQLLKSQPYKSKSVGMKLNEMNYAIHTGQILGLFGKIIAFIASLIATSLPVTGFIVWLGRRKKKSKAETGVKLVTTRRSRFNNVKLAGE</sequence>
<keyword evidence="4" id="KW-1185">Reference proteome</keyword>
<organism evidence="3 4">
    <name type="scientific">Hufsiella arboris</name>
    <dbReference type="NCBI Taxonomy" id="2695275"/>
    <lineage>
        <taxon>Bacteria</taxon>
        <taxon>Pseudomonadati</taxon>
        <taxon>Bacteroidota</taxon>
        <taxon>Sphingobacteriia</taxon>
        <taxon>Sphingobacteriales</taxon>
        <taxon>Sphingobacteriaceae</taxon>
        <taxon>Hufsiella</taxon>
    </lineage>
</organism>
<evidence type="ECO:0000313" key="4">
    <source>
        <dbReference type="Proteomes" id="UP000466586"/>
    </source>
</evidence>
<proteinExistence type="predicted"/>
<feature type="transmembrane region" description="Helical" evidence="1">
    <location>
        <begin position="185"/>
        <end position="211"/>
    </location>
</feature>
<dbReference type="Proteomes" id="UP000466586">
    <property type="component" value="Unassembled WGS sequence"/>
</dbReference>
<dbReference type="RefSeq" id="WP_160842834.1">
    <property type="nucleotide sequence ID" value="NZ_WVHT01000001.1"/>
</dbReference>
<accession>A0A7K1Y5G1</accession>
<keyword evidence="1" id="KW-0812">Transmembrane</keyword>
<dbReference type="EMBL" id="WVHT01000001">
    <property type="protein sequence ID" value="MXV49660.1"/>
    <property type="molecule type" value="Genomic_DNA"/>
</dbReference>
<comment type="caution">
    <text evidence="3">The sequence shown here is derived from an EMBL/GenBank/DDBJ whole genome shotgun (WGS) entry which is preliminary data.</text>
</comment>
<keyword evidence="1" id="KW-0472">Membrane</keyword>
<dbReference type="PANTHER" id="PTHR34219:SF3">
    <property type="entry name" value="BLL7967 PROTEIN"/>
    <property type="match status" value="1"/>
</dbReference>
<gene>
    <name evidence="3" type="ORF">GS399_01650</name>
</gene>
<evidence type="ECO:0000256" key="1">
    <source>
        <dbReference type="SAM" id="Phobius"/>
    </source>
</evidence>
<keyword evidence="1" id="KW-1133">Transmembrane helix</keyword>
<dbReference type="InterPro" id="IPR025711">
    <property type="entry name" value="PepSY"/>
</dbReference>
<dbReference type="PROSITE" id="PS51257">
    <property type="entry name" value="PROKAR_LIPOPROTEIN"/>
    <property type="match status" value="1"/>
</dbReference>
<feature type="transmembrane region" description="Helical" evidence="1">
    <location>
        <begin position="341"/>
        <end position="362"/>
    </location>
</feature>
<protein>
    <submittedName>
        <fullName evidence="3">PepSY domain-containing protein</fullName>
    </submittedName>
</protein>
<dbReference type="AlphaFoldDB" id="A0A7K1Y5G1"/>
<dbReference type="InterPro" id="IPR005625">
    <property type="entry name" value="PepSY-ass_TM"/>
</dbReference>
<evidence type="ECO:0000259" key="2">
    <source>
        <dbReference type="Pfam" id="PF03413"/>
    </source>
</evidence>
<feature type="transmembrane region" description="Helical" evidence="1">
    <location>
        <begin position="14"/>
        <end position="38"/>
    </location>
</feature>
<dbReference type="Pfam" id="PF03413">
    <property type="entry name" value="PepSY"/>
    <property type="match status" value="1"/>
</dbReference>
<evidence type="ECO:0000313" key="3">
    <source>
        <dbReference type="EMBL" id="MXV49660.1"/>
    </source>
</evidence>
<feature type="transmembrane region" description="Helical" evidence="1">
    <location>
        <begin position="143"/>
        <end position="164"/>
    </location>
</feature>
<dbReference type="Pfam" id="PF03929">
    <property type="entry name" value="PepSY_TM"/>
    <property type="match status" value="1"/>
</dbReference>
<dbReference type="PANTHER" id="PTHR34219">
    <property type="entry name" value="IRON-REGULATED INNER MEMBRANE PROTEIN-RELATED"/>
    <property type="match status" value="1"/>
</dbReference>